<comment type="similarity">
    <text evidence="1">Belongs to the CBF/MAK21 family.</text>
</comment>
<evidence type="ECO:0000256" key="1">
    <source>
        <dbReference type="ARBA" id="ARBA00007797"/>
    </source>
</evidence>
<dbReference type="AlphaFoldDB" id="A0A162MMY4"/>
<accession>A0A162MMY4</accession>
<evidence type="ECO:0000313" key="4">
    <source>
        <dbReference type="EMBL" id="OAA64310.1"/>
    </source>
</evidence>
<evidence type="ECO:0000313" key="5">
    <source>
        <dbReference type="Proteomes" id="UP000076874"/>
    </source>
</evidence>
<dbReference type="GO" id="GO:0032040">
    <property type="term" value="C:small-subunit processome"/>
    <property type="evidence" value="ECO:0007669"/>
    <property type="project" value="TreeGrafter"/>
</dbReference>
<comment type="caution">
    <text evidence="4">The sequence shown here is derived from an EMBL/GenBank/DDBJ whole genome shotgun (WGS) entry which is preliminary data.</text>
</comment>
<name>A0A162MMY4_9HYPO</name>
<dbReference type="GO" id="GO:0030692">
    <property type="term" value="C:Noc4p-Nop14p complex"/>
    <property type="evidence" value="ECO:0007669"/>
    <property type="project" value="TreeGrafter"/>
</dbReference>
<feature type="compositionally biased region" description="Basic residues" evidence="2">
    <location>
        <begin position="11"/>
        <end position="27"/>
    </location>
</feature>
<protein>
    <submittedName>
        <fullName evidence="4">Ribosome biogenesis protein</fullName>
    </submittedName>
</protein>
<evidence type="ECO:0000259" key="3">
    <source>
        <dbReference type="Pfam" id="PF03914"/>
    </source>
</evidence>
<dbReference type="Proteomes" id="UP000076874">
    <property type="component" value="Unassembled WGS sequence"/>
</dbReference>
<dbReference type="OrthoDB" id="10263185at2759"/>
<dbReference type="PANTHER" id="PTHR12455">
    <property type="entry name" value="NUCLEOLAR COMPLEX PROTEIN 4"/>
    <property type="match status" value="1"/>
</dbReference>
<feature type="region of interest" description="Disordered" evidence="2">
    <location>
        <begin position="1"/>
        <end position="45"/>
    </location>
</feature>
<dbReference type="PANTHER" id="PTHR12455:SF0">
    <property type="entry name" value="NUCLEOLAR COMPLEX PROTEIN 4 HOMOLOG"/>
    <property type="match status" value="1"/>
</dbReference>
<reference evidence="4 5" key="1">
    <citation type="journal article" date="2016" name="Genome Biol. Evol.">
        <title>Divergent and convergent evolution of fungal pathogenicity.</title>
        <authorList>
            <person name="Shang Y."/>
            <person name="Xiao G."/>
            <person name="Zheng P."/>
            <person name="Cen K."/>
            <person name="Zhan S."/>
            <person name="Wang C."/>
        </authorList>
    </citation>
    <scope>NUCLEOTIDE SEQUENCE [LARGE SCALE GENOMIC DNA]</scope>
    <source>
        <strain evidence="4 5">RCEF 264</strain>
    </source>
</reference>
<feature type="domain" description="CCAAT-binding factor" evidence="3">
    <location>
        <begin position="389"/>
        <end position="546"/>
    </location>
</feature>
<dbReference type="STRING" id="1081102.A0A162MMY4"/>
<feature type="compositionally biased region" description="Polar residues" evidence="2">
    <location>
        <begin position="1"/>
        <end position="10"/>
    </location>
</feature>
<proteinExistence type="inferred from homology"/>
<keyword evidence="5" id="KW-1185">Reference proteome</keyword>
<dbReference type="EMBL" id="AZHD01000004">
    <property type="protein sequence ID" value="OAA64310.1"/>
    <property type="molecule type" value="Genomic_DNA"/>
</dbReference>
<evidence type="ECO:0000256" key="2">
    <source>
        <dbReference type="SAM" id="MobiDB-lite"/>
    </source>
</evidence>
<dbReference type="Pfam" id="PF03914">
    <property type="entry name" value="CBF"/>
    <property type="match status" value="1"/>
</dbReference>
<dbReference type="GO" id="GO:0042254">
    <property type="term" value="P:ribosome biogenesis"/>
    <property type="evidence" value="ECO:0007669"/>
    <property type="project" value="InterPro"/>
</dbReference>
<organism evidence="4 5">
    <name type="scientific">Niveomyces insectorum RCEF 264</name>
    <dbReference type="NCBI Taxonomy" id="1081102"/>
    <lineage>
        <taxon>Eukaryota</taxon>
        <taxon>Fungi</taxon>
        <taxon>Dikarya</taxon>
        <taxon>Ascomycota</taxon>
        <taxon>Pezizomycotina</taxon>
        <taxon>Sordariomycetes</taxon>
        <taxon>Hypocreomycetidae</taxon>
        <taxon>Hypocreales</taxon>
        <taxon>Cordycipitaceae</taxon>
        <taxon>Niveomyces</taxon>
    </lineage>
</organism>
<sequence>MPGATSTTAASKRKRDAKTVKPRKRARSRSDSEGESENEGGDADKASVQDRIMLLENQILESKKHFNNIVELIEIARGGKEGSNQVTRGGNDDDDDDTALTAAVTLCRVFMRLLAAGNLGFHNGLSEKDVVVVRWLRERLAEYEQILLDCFARSGDAAATVLTLAMRLLQAEGQHLRRRIDGDADDADRANKKGGKKKDAVESTYFFPQSLLNAVVRSLVLSAQTLGTDVSEGLMTEFFEKFVSKYSDVRFYTFKAVAAALGGVAEERDGAAVAAAAATVDAAFFLLSLIDNVPTTTTITAATTSDEGEADAFYVHPPPAKRTHALYSVAQHKKQAQEAWVALLRRATQKEQRKRALRVASTVIAPWFTHPELLLDFLTDCYDAGGSTSLLALSGLYYLIRERNVDYPAFYAKLYSLLDGTVLHSKHRSRFFRLLDTFLASTHLPAQLVASFLKRLARLCLHAPPAAIVTVVPWIYNTLKAHPLCTFMIHRVPRTAAERDALAREGLADPFRPDEADPMQTQAIDSCLWEIVQLQSHYHPNVATIAKIISEQFTKQAYNVEDFLDHSYQSMFDAEINKEVKKTPVVEFQIPKHIFLPHDPASDTEDKLLAKLWDFA</sequence>
<gene>
    <name evidence="4" type="ORF">SPI_02957</name>
</gene>
<dbReference type="InterPro" id="IPR005612">
    <property type="entry name" value="CCAAT-binding_factor"/>
</dbReference>
<dbReference type="InterPro" id="IPR027193">
    <property type="entry name" value="Noc4"/>
</dbReference>